<evidence type="ECO:0008006" key="3">
    <source>
        <dbReference type="Google" id="ProtNLM"/>
    </source>
</evidence>
<comment type="caution">
    <text evidence="1">The sequence shown here is derived from an EMBL/GenBank/DDBJ whole genome shotgun (WGS) entry which is preliminary data.</text>
</comment>
<gene>
    <name evidence="1" type="ORF">V6N12_066379</name>
</gene>
<proteinExistence type="predicted"/>
<evidence type="ECO:0000313" key="2">
    <source>
        <dbReference type="Proteomes" id="UP001472677"/>
    </source>
</evidence>
<organism evidence="1 2">
    <name type="scientific">Hibiscus sabdariffa</name>
    <name type="common">roselle</name>
    <dbReference type="NCBI Taxonomy" id="183260"/>
    <lineage>
        <taxon>Eukaryota</taxon>
        <taxon>Viridiplantae</taxon>
        <taxon>Streptophyta</taxon>
        <taxon>Embryophyta</taxon>
        <taxon>Tracheophyta</taxon>
        <taxon>Spermatophyta</taxon>
        <taxon>Magnoliopsida</taxon>
        <taxon>eudicotyledons</taxon>
        <taxon>Gunneridae</taxon>
        <taxon>Pentapetalae</taxon>
        <taxon>rosids</taxon>
        <taxon>malvids</taxon>
        <taxon>Malvales</taxon>
        <taxon>Malvaceae</taxon>
        <taxon>Malvoideae</taxon>
        <taxon>Hibiscus</taxon>
    </lineage>
</organism>
<accession>A0ABR2CRN8</accession>
<dbReference type="EMBL" id="JBBPBM010000046">
    <property type="protein sequence ID" value="KAK8521796.1"/>
    <property type="molecule type" value="Genomic_DNA"/>
</dbReference>
<name>A0ABR2CRN8_9ROSI</name>
<keyword evidence="2" id="KW-1185">Reference proteome</keyword>
<evidence type="ECO:0000313" key="1">
    <source>
        <dbReference type="EMBL" id="KAK8521796.1"/>
    </source>
</evidence>
<sequence length="120" mass="13488">MPQPVRCFKVNSDGACKGLIGRASFGGLIRNHLDCAEAIKLIHQDDRLGGSLVIFHYIREFFNKGWCLSYVCINRVNNRVVDALATTVNTPDFSLLELDEPSSFVLPLIQEDRVSFFVLN</sequence>
<reference evidence="1 2" key="1">
    <citation type="journal article" date="2024" name="G3 (Bethesda)">
        <title>Genome assembly of Hibiscus sabdariffa L. provides insights into metabolisms of medicinal natural products.</title>
        <authorList>
            <person name="Kim T."/>
        </authorList>
    </citation>
    <scope>NUCLEOTIDE SEQUENCE [LARGE SCALE GENOMIC DNA]</scope>
    <source>
        <strain evidence="1">TK-2024</strain>
        <tissue evidence="1">Old leaves</tissue>
    </source>
</reference>
<dbReference type="Proteomes" id="UP001472677">
    <property type="component" value="Unassembled WGS sequence"/>
</dbReference>
<protein>
    <recommendedName>
        <fullName evidence="3">RNase H type-1 domain-containing protein</fullName>
    </recommendedName>
</protein>